<evidence type="ECO:0000313" key="1">
    <source>
        <dbReference type="EMBL" id="QOR45403.1"/>
    </source>
</evidence>
<dbReference type="AlphaFoldDB" id="A0A7M1QU98"/>
<sequence length="228" mass="23706">MNAVAFVHSHERTPGVWRAVADHLPPHWAVVAPDLFAAVRTGRDAAAGGKAMLAQINRDLAMMGLTEPVLVVAEGTGAIAAIQYAAEYPGRVAGLFLSGPRLHVSRAEAVRLKVGVRIRRGQECAADAGDSGRYLDAIVGVDAAGVASDLSVPRMAVAAAKDRGGMKAATALKNGVAQRNTVNAVGTVEGMAADAGWEYGVVPEASQDWYAYAPSAFAAWLTDFAGRL</sequence>
<evidence type="ECO:0008006" key="3">
    <source>
        <dbReference type="Google" id="ProtNLM"/>
    </source>
</evidence>
<dbReference type="RefSeq" id="WP_197550991.1">
    <property type="nucleotide sequence ID" value="NZ_CP063213.1"/>
</dbReference>
<dbReference type="Proteomes" id="UP000595053">
    <property type="component" value="Chromosome"/>
</dbReference>
<protein>
    <recommendedName>
        <fullName evidence="3">Alpha/beta hydrolase</fullName>
    </recommendedName>
</protein>
<organism evidence="1 2">
    <name type="scientific">Trueperella pecoris</name>
    <dbReference type="NCBI Taxonomy" id="2733571"/>
    <lineage>
        <taxon>Bacteria</taxon>
        <taxon>Bacillati</taxon>
        <taxon>Actinomycetota</taxon>
        <taxon>Actinomycetes</taxon>
        <taxon>Actinomycetales</taxon>
        <taxon>Actinomycetaceae</taxon>
        <taxon>Trueperella</taxon>
    </lineage>
</organism>
<dbReference type="InterPro" id="IPR029058">
    <property type="entry name" value="AB_hydrolase_fold"/>
</dbReference>
<evidence type="ECO:0000313" key="2">
    <source>
        <dbReference type="Proteomes" id="UP000595053"/>
    </source>
</evidence>
<proteinExistence type="predicted"/>
<gene>
    <name evidence="1" type="ORF">INS88_09110</name>
</gene>
<reference evidence="1 2" key="1">
    <citation type="submission" date="2020-10" db="EMBL/GenBank/DDBJ databases">
        <title>Trueperella pecoris sp. nov. isolated from bovine and porcine specimens.</title>
        <authorList>
            <person name="Schoenecker L."/>
            <person name="Schnydrig P."/>
            <person name="Brodard I."/>
            <person name="Thomann A."/>
            <person name="Hemphill A."/>
            <person name="Rodriguez-Campos S."/>
            <person name="Perreten V."/>
            <person name="Jores J."/>
            <person name="Kittl S."/>
        </authorList>
    </citation>
    <scope>NUCLEOTIDE SEQUENCE [LARGE SCALE GENOMIC DNA]</scope>
    <source>
        <strain evidence="1 2">15A0121</strain>
    </source>
</reference>
<dbReference type="Gene3D" id="3.40.50.1820">
    <property type="entry name" value="alpha/beta hydrolase"/>
    <property type="match status" value="1"/>
</dbReference>
<accession>A0A7M1QU98</accession>
<dbReference type="EMBL" id="CP063213">
    <property type="protein sequence ID" value="QOR45403.1"/>
    <property type="molecule type" value="Genomic_DNA"/>
</dbReference>
<keyword evidence="2" id="KW-1185">Reference proteome</keyword>
<name>A0A7M1QU98_9ACTO</name>
<dbReference type="SUPFAM" id="SSF53474">
    <property type="entry name" value="alpha/beta-Hydrolases"/>
    <property type="match status" value="1"/>
</dbReference>